<dbReference type="STRING" id="888064.HMPREF9088_0968"/>
<evidence type="ECO:0000259" key="1">
    <source>
        <dbReference type="Pfam" id="PF02589"/>
    </source>
</evidence>
<dbReference type="SUPFAM" id="SSF100950">
    <property type="entry name" value="NagB/RpiA/CoA transferase-like"/>
    <property type="match status" value="1"/>
</dbReference>
<dbReference type="Pfam" id="PF02589">
    <property type="entry name" value="LUD_dom"/>
    <property type="match status" value="1"/>
</dbReference>
<dbReference type="PANTHER" id="PTHR43682">
    <property type="entry name" value="LACTATE UTILIZATION PROTEIN C"/>
    <property type="match status" value="1"/>
</dbReference>
<reference evidence="2 3" key="1">
    <citation type="submission" date="2010-12" db="EMBL/GenBank/DDBJ databases">
        <authorList>
            <person name="Muzny D."/>
            <person name="Qin X."/>
            <person name="Deng J."/>
            <person name="Jiang H."/>
            <person name="Liu Y."/>
            <person name="Qu J."/>
            <person name="Song X.-Z."/>
            <person name="Zhang L."/>
            <person name="Thornton R."/>
            <person name="Coyle M."/>
            <person name="Francisco L."/>
            <person name="Jackson L."/>
            <person name="Javaid M."/>
            <person name="Korchina V."/>
            <person name="Kovar C."/>
            <person name="Mata R."/>
            <person name="Mathew T."/>
            <person name="Ngo R."/>
            <person name="Nguyen L."/>
            <person name="Nguyen N."/>
            <person name="Okwuonu G."/>
            <person name="Ongeri F."/>
            <person name="Pham C."/>
            <person name="Simmons D."/>
            <person name="Wilczek-Boney K."/>
            <person name="Hale W."/>
            <person name="Jakkamsetti A."/>
            <person name="Pham P."/>
            <person name="Ruth R."/>
            <person name="San Lucas F."/>
            <person name="Warren J."/>
            <person name="Zhang J."/>
            <person name="Zhao Z."/>
            <person name="Zhou C."/>
            <person name="Zhu D."/>
            <person name="Lee S."/>
            <person name="Bess C."/>
            <person name="Blankenburg K."/>
            <person name="Forbes L."/>
            <person name="Fu Q."/>
            <person name="Gubbala S."/>
            <person name="Hirani K."/>
            <person name="Jayaseelan J.C."/>
            <person name="Lara F."/>
            <person name="Munidasa M."/>
            <person name="Palculict T."/>
            <person name="Patil S."/>
            <person name="Pu L.-L."/>
            <person name="Saada N."/>
            <person name="Tang L."/>
            <person name="Weissenberger G."/>
            <person name="Zhu Y."/>
            <person name="Hemphill L."/>
            <person name="Shang Y."/>
            <person name="Youmans B."/>
            <person name="Ayvaz T."/>
            <person name="Ross M."/>
            <person name="Santibanez J."/>
            <person name="Aqrawi P."/>
            <person name="Gross S."/>
            <person name="Joshi V."/>
            <person name="Fowler G."/>
            <person name="Nazareth L."/>
            <person name="Reid J."/>
            <person name="Worley K."/>
            <person name="Petrosino J."/>
            <person name="Highlander S."/>
            <person name="Gibbs R."/>
        </authorList>
    </citation>
    <scope>NUCLEOTIDE SEQUENCE [LARGE SCALE GENOMIC DNA]</scope>
    <source>
        <strain evidence="3">DSM 15952 / CCUG 50447 / LMG 22039 / TP 1.5</strain>
    </source>
</reference>
<dbReference type="EMBL" id="AEPV01000035">
    <property type="protein sequence ID" value="EFU74227.1"/>
    <property type="molecule type" value="Genomic_DNA"/>
</dbReference>
<evidence type="ECO:0000313" key="3">
    <source>
        <dbReference type="Proteomes" id="UP000010296"/>
    </source>
</evidence>
<dbReference type="OrthoDB" id="9794157at2"/>
<organism evidence="2 3">
    <name type="scientific">Enterococcus italicus (strain DSM 15952 / CCUG 50447 / LMG 22039 / TP 1.5)</name>
    <dbReference type="NCBI Taxonomy" id="888064"/>
    <lineage>
        <taxon>Bacteria</taxon>
        <taxon>Bacillati</taxon>
        <taxon>Bacillota</taxon>
        <taxon>Bacilli</taxon>
        <taxon>Lactobacillales</taxon>
        <taxon>Enterococcaceae</taxon>
        <taxon>Enterococcus</taxon>
    </lineage>
</organism>
<dbReference type="HOGENOM" id="CLU_090664_1_0_9"/>
<accession>E6LF54</accession>
<dbReference type="PANTHER" id="PTHR43682:SF1">
    <property type="entry name" value="LACTATE UTILIZATION PROTEIN C"/>
    <property type="match status" value="1"/>
</dbReference>
<sequence length="236" mass="26106">MVTTTNENKENFLNHLADCLSYERHSLTDPEVPFMNNLPHETLSDLTQMELLEVLEKQCAVLHCHLVTTVRSDLPATLAAQVKEYGEGSMILPDDDRFEEYGLSELYQRPDTYVWQKGADKREKNIFEAQRANIGIAFAEYALAESGTVALESSAGQGRTLHFLPTNYIAIVPISKLVPRITQATDQYAAKVKAGETTGSALNFISGPSNSGDIEMVLVEGVHGPLRVTYIVVEDC</sequence>
<dbReference type="InterPro" id="IPR024185">
    <property type="entry name" value="FTHF_cligase-like_sf"/>
</dbReference>
<proteinExistence type="predicted"/>
<feature type="domain" description="LUD" evidence="1">
    <location>
        <begin position="53"/>
        <end position="233"/>
    </location>
</feature>
<evidence type="ECO:0000313" key="2">
    <source>
        <dbReference type="EMBL" id="EFU74227.1"/>
    </source>
</evidence>
<comment type="caution">
    <text evidence="2">The sequence shown here is derived from an EMBL/GenBank/DDBJ whole genome shotgun (WGS) entry which is preliminary data.</text>
</comment>
<dbReference type="AlphaFoldDB" id="E6LF54"/>
<dbReference type="eggNOG" id="COG1556">
    <property type="taxonomic scope" value="Bacteria"/>
</dbReference>
<gene>
    <name evidence="2" type="ORF">HMPREF9088_0968</name>
</gene>
<name>E6LF54_ENTI1</name>
<keyword evidence="3" id="KW-1185">Reference proteome</keyword>
<dbReference type="Gene3D" id="3.40.50.10420">
    <property type="entry name" value="NagB/RpiA/CoA transferase-like"/>
    <property type="match status" value="1"/>
</dbReference>
<dbReference type="Proteomes" id="UP000010296">
    <property type="component" value="Unassembled WGS sequence"/>
</dbReference>
<dbReference type="InterPro" id="IPR037171">
    <property type="entry name" value="NagB/RpiA_transferase-like"/>
</dbReference>
<dbReference type="RefSeq" id="WP_007207987.1">
    <property type="nucleotide sequence ID" value="NZ_GL622241.1"/>
</dbReference>
<dbReference type="PATRIC" id="fig|888064.11.peg.2244"/>
<protein>
    <recommendedName>
        <fullName evidence="1">LUD domain-containing protein</fullName>
    </recommendedName>
</protein>
<dbReference type="InterPro" id="IPR003741">
    <property type="entry name" value="LUD_dom"/>
</dbReference>